<dbReference type="Gene3D" id="2.60.120.620">
    <property type="entry name" value="q2cbj1_9rhob like domain"/>
    <property type="match status" value="1"/>
</dbReference>
<accession>H3BB61</accession>
<evidence type="ECO:0000256" key="5">
    <source>
        <dbReference type="ARBA" id="ARBA00022964"/>
    </source>
</evidence>
<keyword evidence="12" id="KW-1185">Reference proteome</keyword>
<dbReference type="GO" id="GO:0005509">
    <property type="term" value="F:calcium ion binding"/>
    <property type="evidence" value="ECO:0007669"/>
    <property type="project" value="InterPro"/>
</dbReference>
<evidence type="ECO:0000313" key="11">
    <source>
        <dbReference type="Ensembl" id="ENSLACP00000019132.1"/>
    </source>
</evidence>
<dbReference type="GO" id="GO:0031418">
    <property type="term" value="F:L-ascorbic acid binding"/>
    <property type="evidence" value="ECO:0007669"/>
    <property type="project" value="UniProtKB-KW"/>
</dbReference>
<feature type="compositionally biased region" description="Basic and acidic residues" evidence="8">
    <location>
        <begin position="503"/>
        <end position="512"/>
    </location>
</feature>
<dbReference type="InterPro" id="IPR002048">
    <property type="entry name" value="EF_hand_dom"/>
</dbReference>
<evidence type="ECO:0000256" key="1">
    <source>
        <dbReference type="ARBA" id="ARBA00001961"/>
    </source>
</evidence>
<evidence type="ECO:0000256" key="3">
    <source>
        <dbReference type="ARBA" id="ARBA00022837"/>
    </source>
</evidence>
<evidence type="ECO:0000256" key="4">
    <source>
        <dbReference type="ARBA" id="ARBA00022896"/>
    </source>
</evidence>
<dbReference type="InterPro" id="IPR011992">
    <property type="entry name" value="EF-hand-dom_pair"/>
</dbReference>
<dbReference type="PROSITE" id="PS00018">
    <property type="entry name" value="EF_HAND_1"/>
    <property type="match status" value="2"/>
</dbReference>
<keyword evidence="9" id="KW-0812">Transmembrane</keyword>
<dbReference type="InterPro" id="IPR018247">
    <property type="entry name" value="EF_Hand_1_Ca_BS"/>
</dbReference>
<keyword evidence="5" id="KW-0223">Dioxygenase</keyword>
<gene>
    <name evidence="11" type="primary">P4HTM</name>
</gene>
<feature type="transmembrane region" description="Helical" evidence="9">
    <location>
        <begin position="28"/>
        <end position="52"/>
    </location>
</feature>
<keyword evidence="7" id="KW-0408">Iron</keyword>
<reference evidence="11" key="2">
    <citation type="submission" date="2025-08" db="UniProtKB">
        <authorList>
            <consortium name="Ensembl"/>
        </authorList>
    </citation>
    <scope>IDENTIFICATION</scope>
</reference>
<dbReference type="AlphaFoldDB" id="H3BB61"/>
<dbReference type="EMBL" id="AFYH01040484">
    <property type="status" value="NOT_ANNOTATED_CDS"/>
    <property type="molecule type" value="Genomic_DNA"/>
</dbReference>
<dbReference type="GeneTree" id="ENSGT00390000014570"/>
<keyword evidence="2" id="KW-0479">Metal-binding</keyword>
<dbReference type="SUPFAM" id="SSF47473">
    <property type="entry name" value="EF-hand"/>
    <property type="match status" value="1"/>
</dbReference>
<feature type="compositionally biased region" description="Acidic residues" evidence="8">
    <location>
        <begin position="474"/>
        <end position="487"/>
    </location>
</feature>
<keyword evidence="3" id="KW-0106">Calcium</keyword>
<dbReference type="Gene3D" id="1.10.238.10">
    <property type="entry name" value="EF-hand"/>
    <property type="match status" value="1"/>
</dbReference>
<evidence type="ECO:0000256" key="9">
    <source>
        <dbReference type="SAM" id="Phobius"/>
    </source>
</evidence>
<dbReference type="InParanoid" id="H3BB61"/>
<dbReference type="SMART" id="SM00702">
    <property type="entry name" value="P4Hc"/>
    <property type="match status" value="1"/>
</dbReference>
<dbReference type="InterPro" id="IPR006620">
    <property type="entry name" value="Pro_4_hyd_alph"/>
</dbReference>
<keyword evidence="9" id="KW-1133">Transmembrane helix</keyword>
<reference evidence="11" key="3">
    <citation type="submission" date="2025-09" db="UniProtKB">
        <authorList>
            <consortium name="Ensembl"/>
        </authorList>
    </citation>
    <scope>IDENTIFICATION</scope>
</reference>
<dbReference type="GO" id="GO:0005506">
    <property type="term" value="F:iron ion binding"/>
    <property type="evidence" value="ECO:0007669"/>
    <property type="project" value="InterPro"/>
</dbReference>
<proteinExistence type="predicted"/>
<feature type="region of interest" description="Disordered" evidence="8">
    <location>
        <begin position="58"/>
        <end position="83"/>
    </location>
</feature>
<dbReference type="OMA" id="MTQAQPC"/>
<dbReference type="PROSITE" id="PS50222">
    <property type="entry name" value="EF_HAND_2"/>
    <property type="match status" value="1"/>
</dbReference>
<sequence length="512" mass="58194">MLRGLQRALAARDRRPALQKSSICSRSYFAVVMVFVHVYILNVIALLLYVHYSNDSPNPQQEGPAASRDPQPPPSPRDPRHQSLPYLHLPRLEGIKVGHVQKVELVPETVHYMKTLSLKPLLFEIPGFLSEEECKLVIHLAKLKGLQESHINTVTNYQEMIDEMELTKEDIFHVLDHNQDGQLQINEVLTHLRFGNGIWMTPRSIRELFTGLNADSDGNGEGLLSLEEFERMNGNEFWKYLHRQEVKKSDLIRNSQHTWLYQGEGAHQVLRVLRQSKHMPRGTSLLCLGDVGCNKNCGKESTKFILKMRMEEASVLGVLIKKMDVVLNAFPASDGRGVKCISCGKKAVCFKGLCYVTVLFYLNNVLKGGETAFPVADNRTYEELALIQNDVDLRDTRRHCDKGNLRVNPVQGTAVLWYNYLSDGKGWVGDVDEFSLHGGCVVMQGTKWIANNWINVDPDKQRQIRYLQMMANYSEEDKDNEEEEGQEAGEGREEKQAGWSAHDANKDLHVDL</sequence>
<evidence type="ECO:0000256" key="6">
    <source>
        <dbReference type="ARBA" id="ARBA00023002"/>
    </source>
</evidence>
<dbReference type="PANTHER" id="PTHR10869:SF246">
    <property type="entry name" value="TRANSMEMBRANE PROLYL 4-HYDROXYLASE"/>
    <property type="match status" value="1"/>
</dbReference>
<evidence type="ECO:0000259" key="10">
    <source>
        <dbReference type="PROSITE" id="PS50222"/>
    </source>
</evidence>
<feature type="domain" description="EF-hand" evidence="10">
    <location>
        <begin position="163"/>
        <end position="198"/>
    </location>
</feature>
<evidence type="ECO:0000313" key="12">
    <source>
        <dbReference type="Proteomes" id="UP000008672"/>
    </source>
</evidence>
<evidence type="ECO:0000256" key="2">
    <source>
        <dbReference type="ARBA" id="ARBA00022723"/>
    </source>
</evidence>
<keyword evidence="6" id="KW-0560">Oxidoreductase</keyword>
<dbReference type="PANTHER" id="PTHR10869">
    <property type="entry name" value="PROLYL 4-HYDROXYLASE ALPHA SUBUNIT"/>
    <property type="match status" value="1"/>
</dbReference>
<name>H3BB61_LATCH</name>
<dbReference type="EMBL" id="AFYH01040483">
    <property type="status" value="NOT_ANNOTATED_CDS"/>
    <property type="molecule type" value="Genomic_DNA"/>
</dbReference>
<dbReference type="GO" id="GO:0004656">
    <property type="term" value="F:procollagen-proline 4-dioxygenase activity"/>
    <property type="evidence" value="ECO:0007669"/>
    <property type="project" value="TreeGrafter"/>
</dbReference>
<keyword evidence="9" id="KW-0472">Membrane</keyword>
<dbReference type="eggNOG" id="KOG1591">
    <property type="taxonomic scope" value="Eukaryota"/>
</dbReference>
<comment type="cofactor">
    <cofactor evidence="1">
        <name>L-ascorbate</name>
        <dbReference type="ChEBI" id="CHEBI:38290"/>
    </cofactor>
</comment>
<evidence type="ECO:0000256" key="7">
    <source>
        <dbReference type="ARBA" id="ARBA00023004"/>
    </source>
</evidence>
<dbReference type="FunCoup" id="H3BB61">
    <property type="interactions" value="337"/>
</dbReference>
<dbReference type="STRING" id="7897.ENSLACP00000019132"/>
<feature type="region of interest" description="Disordered" evidence="8">
    <location>
        <begin position="473"/>
        <end position="512"/>
    </location>
</feature>
<dbReference type="HOGENOM" id="CLU_035319_0_0_1"/>
<protein>
    <submittedName>
        <fullName evidence="11">Prolyl 4-hydroxylase, transmembrane</fullName>
    </submittedName>
</protein>
<dbReference type="Proteomes" id="UP000008672">
    <property type="component" value="Unassembled WGS sequence"/>
</dbReference>
<dbReference type="GO" id="GO:0005783">
    <property type="term" value="C:endoplasmic reticulum"/>
    <property type="evidence" value="ECO:0007669"/>
    <property type="project" value="TreeGrafter"/>
</dbReference>
<dbReference type="InterPro" id="IPR045054">
    <property type="entry name" value="P4HA-like"/>
</dbReference>
<evidence type="ECO:0000256" key="8">
    <source>
        <dbReference type="SAM" id="MobiDB-lite"/>
    </source>
</evidence>
<reference evidence="12" key="1">
    <citation type="submission" date="2011-08" db="EMBL/GenBank/DDBJ databases">
        <title>The draft genome of Latimeria chalumnae.</title>
        <authorList>
            <person name="Di Palma F."/>
            <person name="Alfoldi J."/>
            <person name="Johnson J."/>
            <person name="Berlin A."/>
            <person name="Gnerre S."/>
            <person name="Jaffe D."/>
            <person name="MacCallum I."/>
            <person name="Young S."/>
            <person name="Walker B.J."/>
            <person name="Lander E."/>
            <person name="Lindblad-Toh K."/>
        </authorList>
    </citation>
    <scope>NUCLEOTIDE SEQUENCE [LARGE SCALE GENOMIC DNA]</scope>
    <source>
        <strain evidence="12">Wild caught</strain>
    </source>
</reference>
<dbReference type="Ensembl" id="ENSLACT00000019265.1">
    <property type="protein sequence ID" value="ENSLACP00000019132.1"/>
    <property type="gene ID" value="ENSLACG00000016833.1"/>
</dbReference>
<keyword evidence="4" id="KW-0847">Vitamin C</keyword>
<organism evidence="11 12">
    <name type="scientific">Latimeria chalumnae</name>
    <name type="common">Coelacanth</name>
    <dbReference type="NCBI Taxonomy" id="7897"/>
    <lineage>
        <taxon>Eukaryota</taxon>
        <taxon>Metazoa</taxon>
        <taxon>Chordata</taxon>
        <taxon>Craniata</taxon>
        <taxon>Vertebrata</taxon>
        <taxon>Euteleostomi</taxon>
        <taxon>Coelacanthiformes</taxon>
        <taxon>Coelacanthidae</taxon>
        <taxon>Latimeria</taxon>
    </lineage>
</organism>
<dbReference type="EMBL" id="AFYH01040485">
    <property type="status" value="NOT_ANNOTATED_CDS"/>
    <property type="molecule type" value="Genomic_DNA"/>
</dbReference>
<dbReference type="EMBL" id="AFYH01040482">
    <property type="status" value="NOT_ANNOTATED_CDS"/>
    <property type="molecule type" value="Genomic_DNA"/>
</dbReference>